<dbReference type="Pfam" id="PF13600">
    <property type="entry name" value="DUF4140"/>
    <property type="match status" value="1"/>
</dbReference>
<dbReference type="InterPro" id="IPR025554">
    <property type="entry name" value="DUF4140"/>
</dbReference>
<feature type="chain" id="PRO_5045612685" evidence="1">
    <location>
        <begin position="18"/>
        <end position="539"/>
    </location>
</feature>
<feature type="signal peptide" evidence="1">
    <location>
        <begin position="1"/>
        <end position="17"/>
    </location>
</feature>
<keyword evidence="5" id="KW-1185">Reference proteome</keyword>
<dbReference type="Pfam" id="PF13598">
    <property type="entry name" value="DUF4139"/>
    <property type="match status" value="1"/>
</dbReference>
<evidence type="ECO:0000259" key="3">
    <source>
        <dbReference type="Pfam" id="PF13600"/>
    </source>
</evidence>
<dbReference type="PANTHER" id="PTHR31005">
    <property type="entry name" value="DUF4139 DOMAIN-CONTAINING PROTEIN"/>
    <property type="match status" value="1"/>
</dbReference>
<dbReference type="InterPro" id="IPR011935">
    <property type="entry name" value="CHP02231"/>
</dbReference>
<proteinExistence type="predicted"/>
<dbReference type="NCBIfam" id="TIGR02231">
    <property type="entry name" value="mucoidy inhibitor MuiA family protein"/>
    <property type="match status" value="1"/>
</dbReference>
<evidence type="ECO:0000313" key="5">
    <source>
        <dbReference type="Proteomes" id="UP001595445"/>
    </source>
</evidence>
<gene>
    <name evidence="4" type="ORF">ACFOD6_19195</name>
</gene>
<accession>A0ABV7E1F3</accession>
<protein>
    <submittedName>
        <fullName evidence="4">DUF4139 domain-containing protein</fullName>
    </submittedName>
</protein>
<keyword evidence="1" id="KW-0732">Signal</keyword>
<dbReference type="InterPro" id="IPR037291">
    <property type="entry name" value="DUF4139"/>
</dbReference>
<dbReference type="EMBL" id="JBHRSM010000050">
    <property type="protein sequence ID" value="MFC3088170.1"/>
    <property type="molecule type" value="Genomic_DNA"/>
</dbReference>
<dbReference type="Proteomes" id="UP001595445">
    <property type="component" value="Unassembled WGS sequence"/>
</dbReference>
<feature type="domain" description="DUF4140" evidence="3">
    <location>
        <begin position="29"/>
        <end position="136"/>
    </location>
</feature>
<dbReference type="RefSeq" id="WP_197647141.1">
    <property type="nucleotide sequence ID" value="NZ_JAEACP010000023.1"/>
</dbReference>
<reference evidence="5" key="1">
    <citation type="journal article" date="2019" name="Int. J. Syst. Evol. Microbiol.">
        <title>The Global Catalogue of Microorganisms (GCM) 10K type strain sequencing project: providing services to taxonomists for standard genome sequencing and annotation.</title>
        <authorList>
            <consortium name="The Broad Institute Genomics Platform"/>
            <consortium name="The Broad Institute Genome Sequencing Center for Infectious Disease"/>
            <person name="Wu L."/>
            <person name="Ma J."/>
        </authorList>
    </citation>
    <scope>NUCLEOTIDE SEQUENCE [LARGE SCALE GENOMIC DNA]</scope>
    <source>
        <strain evidence="5">KCTC 62102</strain>
    </source>
</reference>
<evidence type="ECO:0000259" key="2">
    <source>
        <dbReference type="Pfam" id="PF13598"/>
    </source>
</evidence>
<organism evidence="4 5">
    <name type="scientific">Tabrizicola soli</name>
    <dbReference type="NCBI Taxonomy" id="2185115"/>
    <lineage>
        <taxon>Bacteria</taxon>
        <taxon>Pseudomonadati</taxon>
        <taxon>Pseudomonadota</taxon>
        <taxon>Alphaproteobacteria</taxon>
        <taxon>Rhodobacterales</taxon>
        <taxon>Paracoccaceae</taxon>
        <taxon>Tabrizicola</taxon>
    </lineage>
</organism>
<evidence type="ECO:0000313" key="4">
    <source>
        <dbReference type="EMBL" id="MFC3088170.1"/>
    </source>
</evidence>
<evidence type="ECO:0000256" key="1">
    <source>
        <dbReference type="SAM" id="SignalP"/>
    </source>
</evidence>
<sequence length="539" mass="56811">MRMLLPLLLVTALPALADTIPAASRITAVTVYPEGARLTREVTFTLPAAGRHELLVTDLPAASEPGLIQLAPGADVRLGAFNLRADRLPPREEPLTPAQAEAKAEVERLEASEQAALLALDAVQARVEAAEAQARFLASFSGALPDAATPETIRAMAAMIGTETLAARQTALAARAELWPARKALETAQEALQKARAAFDALPSADMDYTALAVELTAGAGDHSVTITQYVGGAGWRPFYELKLTREGGDALAFDRSVLVTQQTGEDWSGIALTLSSSAPSHQSAPSSLWPELRRIEPEGTKDDLSRLAGGAAMDAEAMPELAAPAPIAAAAALEGDTVVYHYPEPVTVASGAEDLRLALDSLSFAPVVKALAVPRLDATAFVSASFINSGGEPLLPGEALLFREGVLVGTAWIDGIAPGSETGIGFGAVETLRLKREMPRRAAGETGVFTTANEQSESVVITVENTGGEAWPVRLLDQVPYSEQSELEIEVTASPAPDETDVDGQRGILAWEFDLAAGGKQTIMLEHSLHWPEGMELR</sequence>
<dbReference type="PANTHER" id="PTHR31005:SF8">
    <property type="entry name" value="DUF4139 DOMAIN-CONTAINING PROTEIN"/>
    <property type="match status" value="1"/>
</dbReference>
<feature type="domain" description="DUF4139" evidence="2">
    <location>
        <begin position="226"/>
        <end position="534"/>
    </location>
</feature>
<name>A0ABV7E1F3_9RHOB</name>
<comment type="caution">
    <text evidence="4">The sequence shown here is derived from an EMBL/GenBank/DDBJ whole genome shotgun (WGS) entry which is preliminary data.</text>
</comment>